<dbReference type="InterPro" id="IPR051790">
    <property type="entry name" value="Cytochrome_c-biogenesis_DsbD"/>
</dbReference>
<feature type="transmembrane region" description="Helical" evidence="6">
    <location>
        <begin position="12"/>
        <end position="34"/>
    </location>
</feature>
<name>A0A942UR59_9FIRM</name>
<evidence type="ECO:0000259" key="7">
    <source>
        <dbReference type="Pfam" id="PF02683"/>
    </source>
</evidence>
<dbReference type="GO" id="GO:0017004">
    <property type="term" value="P:cytochrome complex assembly"/>
    <property type="evidence" value="ECO:0007669"/>
    <property type="project" value="InterPro"/>
</dbReference>
<protein>
    <submittedName>
        <fullName evidence="8">Cytochrome c biogenesis protein CcdA</fullName>
    </submittedName>
</protein>
<keyword evidence="9" id="KW-1185">Reference proteome</keyword>
<dbReference type="AlphaFoldDB" id="A0A942UR59"/>
<evidence type="ECO:0000256" key="4">
    <source>
        <dbReference type="ARBA" id="ARBA00022989"/>
    </source>
</evidence>
<comment type="caution">
    <text evidence="8">The sequence shown here is derived from an EMBL/GenBank/DDBJ whole genome shotgun (WGS) entry which is preliminary data.</text>
</comment>
<feature type="transmembrane region" description="Helical" evidence="6">
    <location>
        <begin position="131"/>
        <end position="153"/>
    </location>
</feature>
<comment type="subcellular location">
    <subcellularLocation>
        <location evidence="1">Membrane</location>
        <topology evidence="1">Multi-pass membrane protein</topology>
    </subcellularLocation>
</comment>
<evidence type="ECO:0000313" key="9">
    <source>
        <dbReference type="Proteomes" id="UP000724672"/>
    </source>
</evidence>
<reference evidence="8" key="1">
    <citation type="submission" date="2019-12" db="EMBL/GenBank/DDBJ databases">
        <title>Clostridiaceae gen. nov. sp. nov., isolated from sediment in Xinjiang, China.</title>
        <authorList>
            <person name="Zhang R."/>
        </authorList>
    </citation>
    <scope>NUCLEOTIDE SEQUENCE</scope>
    <source>
        <strain evidence="8">D2Q-11</strain>
    </source>
</reference>
<evidence type="ECO:0000256" key="3">
    <source>
        <dbReference type="ARBA" id="ARBA00022692"/>
    </source>
</evidence>
<organism evidence="8 9">
    <name type="scientific">Anaeromonas frigoriresistens</name>
    <dbReference type="NCBI Taxonomy" id="2683708"/>
    <lineage>
        <taxon>Bacteria</taxon>
        <taxon>Bacillati</taxon>
        <taxon>Bacillota</taxon>
        <taxon>Tissierellia</taxon>
        <taxon>Tissierellales</taxon>
        <taxon>Thermohalobacteraceae</taxon>
        <taxon>Anaeromonas</taxon>
    </lineage>
</organism>
<feature type="transmembrane region" description="Helical" evidence="6">
    <location>
        <begin position="86"/>
        <end position="110"/>
    </location>
</feature>
<dbReference type="GO" id="GO:0016020">
    <property type="term" value="C:membrane"/>
    <property type="evidence" value="ECO:0007669"/>
    <property type="project" value="UniProtKB-SubCell"/>
</dbReference>
<feature type="domain" description="Cytochrome C biogenesis protein transmembrane" evidence="7">
    <location>
        <begin position="8"/>
        <end position="217"/>
    </location>
</feature>
<dbReference type="PANTHER" id="PTHR31272:SF4">
    <property type="entry name" value="CYTOCHROME C-TYPE BIOGENESIS PROTEIN HI_1454-RELATED"/>
    <property type="match status" value="1"/>
</dbReference>
<proteinExistence type="inferred from homology"/>
<dbReference type="EMBL" id="WSFT01000009">
    <property type="protein sequence ID" value="MBS4537058.1"/>
    <property type="molecule type" value="Genomic_DNA"/>
</dbReference>
<keyword evidence="3 6" id="KW-0812">Transmembrane</keyword>
<dbReference type="PANTHER" id="PTHR31272">
    <property type="entry name" value="CYTOCHROME C-TYPE BIOGENESIS PROTEIN HI_1454-RELATED"/>
    <property type="match status" value="1"/>
</dbReference>
<keyword evidence="4 6" id="KW-1133">Transmembrane helix</keyword>
<sequence length="231" mass="25561">MMFNDVTFPMAFGAGVLSFFSPCILPLIPAYIMYMTGTSMEEELAQKRWLALSRTLGFVLGFTIIFMLMGVSATYIGRIFIQNKAIFTKISGVLIMFFGLNLMGIIDIGFMNTEKRAKSPKKVTSFLGSTVMGMAFAAGWTPCYGPILASILVKAGLSSDVTQSVYLLLVYSLGMAIPFILTALFISYFSKFLNRVQKWAGYIYKIAGLILVIFGILVFLDKIVIIGNWLT</sequence>
<evidence type="ECO:0000256" key="1">
    <source>
        <dbReference type="ARBA" id="ARBA00004141"/>
    </source>
</evidence>
<keyword evidence="5 6" id="KW-0472">Membrane</keyword>
<feature type="transmembrane region" description="Helical" evidence="6">
    <location>
        <begin position="55"/>
        <end position="80"/>
    </location>
</feature>
<feature type="transmembrane region" description="Helical" evidence="6">
    <location>
        <begin position="165"/>
        <end position="190"/>
    </location>
</feature>
<dbReference type="Proteomes" id="UP000724672">
    <property type="component" value="Unassembled WGS sequence"/>
</dbReference>
<dbReference type="InterPro" id="IPR003834">
    <property type="entry name" value="Cyt_c_assmbl_TM_dom"/>
</dbReference>
<evidence type="ECO:0000256" key="2">
    <source>
        <dbReference type="ARBA" id="ARBA00006143"/>
    </source>
</evidence>
<accession>A0A942UR59</accession>
<feature type="transmembrane region" description="Helical" evidence="6">
    <location>
        <begin position="202"/>
        <end position="220"/>
    </location>
</feature>
<evidence type="ECO:0000313" key="8">
    <source>
        <dbReference type="EMBL" id="MBS4537058.1"/>
    </source>
</evidence>
<comment type="similarity">
    <text evidence="2">Belongs to the DsbD family.</text>
</comment>
<dbReference type="Pfam" id="PF02683">
    <property type="entry name" value="DsbD_TM"/>
    <property type="match status" value="1"/>
</dbReference>
<gene>
    <name evidence="8" type="ORF">GOQ27_01205</name>
</gene>
<evidence type="ECO:0000256" key="5">
    <source>
        <dbReference type="ARBA" id="ARBA00023136"/>
    </source>
</evidence>
<evidence type="ECO:0000256" key="6">
    <source>
        <dbReference type="SAM" id="Phobius"/>
    </source>
</evidence>